<dbReference type="Proteomes" id="UP000030143">
    <property type="component" value="Unassembled WGS sequence"/>
</dbReference>
<protein>
    <submittedName>
        <fullName evidence="2">Uncharacterized protein</fullName>
    </submittedName>
</protein>
<evidence type="ECO:0000313" key="3">
    <source>
        <dbReference type="Proteomes" id="UP000030143"/>
    </source>
</evidence>
<feature type="compositionally biased region" description="Basic residues" evidence="1">
    <location>
        <begin position="490"/>
        <end position="504"/>
    </location>
</feature>
<organism evidence="2 3">
    <name type="scientific">Penicillium expansum</name>
    <name type="common">Blue mold rot fungus</name>
    <dbReference type="NCBI Taxonomy" id="27334"/>
    <lineage>
        <taxon>Eukaryota</taxon>
        <taxon>Fungi</taxon>
        <taxon>Dikarya</taxon>
        <taxon>Ascomycota</taxon>
        <taxon>Pezizomycotina</taxon>
        <taxon>Eurotiomycetes</taxon>
        <taxon>Eurotiomycetidae</taxon>
        <taxon>Eurotiales</taxon>
        <taxon>Aspergillaceae</taxon>
        <taxon>Penicillium</taxon>
    </lineage>
</organism>
<dbReference type="VEuPathDB" id="FungiDB:PEXP_090310"/>
<dbReference type="STRING" id="27334.A0A0A2JXZ2"/>
<dbReference type="AlphaFoldDB" id="A0A0A2JXZ2"/>
<dbReference type="GeneID" id="27676171"/>
<feature type="region of interest" description="Disordered" evidence="1">
    <location>
        <begin position="94"/>
        <end position="117"/>
    </location>
</feature>
<keyword evidence="3" id="KW-1185">Reference proteome</keyword>
<feature type="compositionally biased region" description="Pro residues" evidence="1">
    <location>
        <begin position="475"/>
        <end position="484"/>
    </location>
</feature>
<gene>
    <name evidence="2" type="ORF">PEX2_034770</name>
</gene>
<dbReference type="RefSeq" id="XP_016601365.1">
    <property type="nucleotide sequence ID" value="XM_016740752.1"/>
</dbReference>
<evidence type="ECO:0000256" key="1">
    <source>
        <dbReference type="SAM" id="MobiDB-lite"/>
    </source>
</evidence>
<name>A0A0A2JXZ2_PENEN</name>
<feature type="region of interest" description="Disordered" evidence="1">
    <location>
        <begin position="28"/>
        <end position="74"/>
    </location>
</feature>
<feature type="region of interest" description="Disordered" evidence="1">
    <location>
        <begin position="469"/>
        <end position="504"/>
    </location>
</feature>
<evidence type="ECO:0000313" key="2">
    <source>
        <dbReference type="EMBL" id="KGO60299.1"/>
    </source>
</evidence>
<proteinExistence type="predicted"/>
<comment type="caution">
    <text evidence="2">The sequence shown here is derived from an EMBL/GenBank/DDBJ whole genome shotgun (WGS) entry which is preliminary data.</text>
</comment>
<sequence>MLLLQPKLSGSLLPCHKVSLLFFKMPPRRSTKRTYSEPPVDPDESTKKRKPTNGRRAGSPSPSSDFSSDELENDLPLEPEDHEYVDYSMMSQDGQVEGYSRPPKQQRWRHDGDQPITDPALVPEGWNADELDLDVNDIDAQVERCMERISDGILPNFFKFRLSQYEQRRAARDKMIHSEPAGLSWDIVRRLDHLSIIETHLKTEGDPDNQLPNVTALIKAYREGKLGWSRGWVSYWSKGVQLNTPQKFDPNLHKKMADEYDTTKSWWVEGLQPAGGGSLGGFHSFAPYTNLHSIEFPVHISADSQRPGADGLTLYVCHDTGADIMAIPQCYIDQLESLGIPVPVHGYKIMDIPGSTSCHKVVEVDVRVTDGNNQPISHWMRVQACVLQSQSEDHFGMILSGPFLRFALYTATCPDGQGILYVCDHKKELRQLPALPDDFVPRGPPFVATTPAAPGGGKPPQFLLEQTKFISPATAQPPPIPLPAAPAKTPAKRGKKKGGKKGTP</sequence>
<reference evidence="2 3" key="1">
    <citation type="journal article" date="2015" name="Mol. Plant Microbe Interact.">
        <title>Genome, transcriptome, and functional analyses of Penicillium expansum provide new insights into secondary metabolism and pathogenicity.</title>
        <authorList>
            <person name="Ballester A.R."/>
            <person name="Marcet-Houben M."/>
            <person name="Levin E."/>
            <person name="Sela N."/>
            <person name="Selma-Lazaro C."/>
            <person name="Carmona L."/>
            <person name="Wisniewski M."/>
            <person name="Droby S."/>
            <person name="Gonzalez-Candelas L."/>
            <person name="Gabaldon T."/>
        </authorList>
    </citation>
    <scope>NUCLEOTIDE SEQUENCE [LARGE SCALE GENOMIC DNA]</scope>
    <source>
        <strain evidence="2 3">MD-8</strain>
    </source>
</reference>
<dbReference type="EMBL" id="JQFZ01000076">
    <property type="protein sequence ID" value="KGO60299.1"/>
    <property type="molecule type" value="Genomic_DNA"/>
</dbReference>
<dbReference type="HOGENOM" id="CLU_045432_0_0_1"/>
<accession>A0A0A2JXZ2</accession>